<evidence type="ECO:0000256" key="3">
    <source>
        <dbReference type="SAM" id="MobiDB-lite"/>
    </source>
</evidence>
<evidence type="ECO:0000259" key="4">
    <source>
        <dbReference type="PROSITE" id="PS51455"/>
    </source>
</evidence>
<keyword evidence="2" id="KW-0418">Kinase</keyword>
<proteinExistence type="predicted"/>
<dbReference type="EC" id="2.7.1.68" evidence="1"/>
<dbReference type="GO" id="GO:0046854">
    <property type="term" value="P:phosphatidylinositol phosphate biosynthetic process"/>
    <property type="evidence" value="ECO:0007669"/>
    <property type="project" value="TreeGrafter"/>
</dbReference>
<dbReference type="KEGG" id="egu:105040758"/>
<evidence type="ECO:0000313" key="5">
    <source>
        <dbReference type="Proteomes" id="UP000504607"/>
    </source>
</evidence>
<dbReference type="InterPro" id="IPR027483">
    <property type="entry name" value="PInositol-4-P-4/5-kinase_C_sf"/>
</dbReference>
<accession>A0A6I9QZU2</accession>
<evidence type="ECO:0000256" key="1">
    <source>
        <dbReference type="ARBA" id="ARBA00012172"/>
    </source>
</evidence>
<dbReference type="PROSITE" id="PS51455">
    <property type="entry name" value="PIPK"/>
    <property type="match status" value="1"/>
</dbReference>
<sequence length="374" mass="42765">MVLSEQDRSDLGFNTTTTSIIRFSSDFSPDSRGTFREYEWTDYCPEVFRKLQEFEKINAGDYLQSVHGGETIKLLFPQKKNSSRLFLSHDDKFIFKTLSKPEMKVILEMLPNYYHHVQKYRNTLLTKFFGLHVVKPSNGQKIRFIVMGNILLSDVSIHKTFNLRGSSQNRFINKTGAEEDLRFAFHLHTPTRNQLLEQIKHDCNFLENEGIMDYTLLLGMHVCPAPFDSVIKDRNPSAHVAGSDDRKSSPPDCPKLSQSDADTDSVSVTDSVSSCQTEPDVKFGVKMQARVVDIRRREGWTAAPVRAAGKEQNNKVFLYFGIVDILQGYGMLKRVENAFKYLQYDSPSTSAMNPKAYSARFQDLICSVFPENNY</sequence>
<protein>
    <recommendedName>
        <fullName evidence="1">1-phosphatidylinositol-4-phosphate 5-kinase</fullName>
        <ecNumber evidence="1">2.7.1.68</ecNumber>
    </recommendedName>
</protein>
<keyword evidence="2" id="KW-0067">ATP-binding</keyword>
<dbReference type="PANTHER" id="PTHR23086">
    <property type="entry name" value="PHOSPHATIDYLINOSITOL-4-PHOSPHATE 5-KINASE"/>
    <property type="match status" value="1"/>
</dbReference>
<keyword evidence="2" id="KW-0808">Transferase</keyword>
<organism evidence="5 6">
    <name type="scientific">Elaeis guineensis var. tenera</name>
    <name type="common">Oil palm</name>
    <dbReference type="NCBI Taxonomy" id="51953"/>
    <lineage>
        <taxon>Eukaryota</taxon>
        <taxon>Viridiplantae</taxon>
        <taxon>Streptophyta</taxon>
        <taxon>Embryophyta</taxon>
        <taxon>Tracheophyta</taxon>
        <taxon>Spermatophyta</taxon>
        <taxon>Magnoliopsida</taxon>
        <taxon>Liliopsida</taxon>
        <taxon>Arecaceae</taxon>
        <taxon>Arecoideae</taxon>
        <taxon>Cocoseae</taxon>
        <taxon>Elaeidinae</taxon>
        <taxon>Elaeis</taxon>
    </lineage>
</organism>
<dbReference type="InterPro" id="IPR023610">
    <property type="entry name" value="PInositol-4/5-P-5/4-kinase"/>
</dbReference>
<dbReference type="RefSeq" id="XP_010915737.1">
    <property type="nucleotide sequence ID" value="XM_010917435.2"/>
</dbReference>
<feature type="region of interest" description="Disordered" evidence="3">
    <location>
        <begin position="234"/>
        <end position="273"/>
    </location>
</feature>
<evidence type="ECO:0000313" key="6">
    <source>
        <dbReference type="RefSeq" id="XP_010915737.1"/>
    </source>
</evidence>
<dbReference type="Pfam" id="PF01504">
    <property type="entry name" value="PIP5K"/>
    <property type="match status" value="1"/>
</dbReference>
<dbReference type="Gene3D" id="3.30.810.10">
    <property type="entry name" value="2-Layer Sandwich"/>
    <property type="match status" value="1"/>
</dbReference>
<dbReference type="GO" id="GO:0016308">
    <property type="term" value="F:1-phosphatidylinositol-4-phosphate 5-kinase activity"/>
    <property type="evidence" value="ECO:0007669"/>
    <property type="project" value="UniProtKB-EC"/>
</dbReference>
<dbReference type="SUPFAM" id="SSF56104">
    <property type="entry name" value="SAICAR synthase-like"/>
    <property type="match status" value="1"/>
</dbReference>
<dbReference type="OrthoDB" id="70770at2759"/>
<dbReference type="Gene3D" id="3.30.800.10">
    <property type="entry name" value="Phosphatidylinositol Phosphate Kinase II Beta"/>
    <property type="match status" value="1"/>
</dbReference>
<gene>
    <name evidence="6" type="primary">LOC105040758</name>
</gene>
<reference evidence="6" key="1">
    <citation type="submission" date="2025-08" db="UniProtKB">
        <authorList>
            <consortium name="RefSeq"/>
        </authorList>
    </citation>
    <scope>IDENTIFICATION</scope>
</reference>
<name>A0A6I9QZU2_ELAGV</name>
<feature type="compositionally biased region" description="Low complexity" evidence="3">
    <location>
        <begin position="257"/>
        <end position="273"/>
    </location>
</feature>
<evidence type="ECO:0000256" key="2">
    <source>
        <dbReference type="PROSITE-ProRule" id="PRU00781"/>
    </source>
</evidence>
<dbReference type="InterPro" id="IPR027484">
    <property type="entry name" value="PInositol-4-P-5-kinase_N"/>
</dbReference>
<dbReference type="AlphaFoldDB" id="A0A6I9QZU2"/>
<dbReference type="InterPro" id="IPR002498">
    <property type="entry name" value="PInositol-4-P-4/5-kinase_core"/>
</dbReference>
<dbReference type="SMART" id="SM00330">
    <property type="entry name" value="PIPKc"/>
    <property type="match status" value="1"/>
</dbReference>
<dbReference type="GeneID" id="105040758"/>
<feature type="compositionally biased region" description="Basic and acidic residues" evidence="3">
    <location>
        <begin position="234"/>
        <end position="249"/>
    </location>
</feature>
<keyword evidence="2" id="KW-0547">Nucleotide-binding</keyword>
<dbReference type="GO" id="GO:0005886">
    <property type="term" value="C:plasma membrane"/>
    <property type="evidence" value="ECO:0007669"/>
    <property type="project" value="TreeGrafter"/>
</dbReference>
<dbReference type="GO" id="GO:0005524">
    <property type="term" value="F:ATP binding"/>
    <property type="evidence" value="ECO:0007669"/>
    <property type="project" value="UniProtKB-UniRule"/>
</dbReference>
<dbReference type="Proteomes" id="UP000504607">
    <property type="component" value="Chromosome 3"/>
</dbReference>
<dbReference type="InParanoid" id="A0A6I9QZU2"/>
<dbReference type="PANTHER" id="PTHR23086:SF111">
    <property type="entry name" value="PHOSPHATIDYLINOSITOL 4-PHOSPHATE 5-KINASE 10"/>
    <property type="match status" value="1"/>
</dbReference>
<feature type="domain" description="PIPK" evidence="4">
    <location>
        <begin position="1"/>
        <end position="369"/>
    </location>
</feature>
<keyword evidence="5" id="KW-1185">Reference proteome</keyword>